<gene>
    <name evidence="7" type="ORF">POM88_019481</name>
</gene>
<evidence type="ECO:0000313" key="8">
    <source>
        <dbReference type="Proteomes" id="UP001237642"/>
    </source>
</evidence>
<keyword evidence="4" id="KW-0804">Transcription</keyword>
<evidence type="ECO:0000256" key="1">
    <source>
        <dbReference type="ARBA" id="ARBA00004123"/>
    </source>
</evidence>
<evidence type="ECO:0000256" key="3">
    <source>
        <dbReference type="ARBA" id="ARBA00023125"/>
    </source>
</evidence>
<dbReference type="SUPFAM" id="SSF101936">
    <property type="entry name" value="DNA-binding pseudobarrel domain"/>
    <property type="match status" value="1"/>
</dbReference>
<dbReference type="Proteomes" id="UP001237642">
    <property type="component" value="Unassembled WGS sequence"/>
</dbReference>
<dbReference type="InterPro" id="IPR015300">
    <property type="entry name" value="DNA-bd_pseudobarrel_sf"/>
</dbReference>
<proteinExistence type="predicted"/>
<sequence length="550" mass="62356">METSLSKLTHSISPLSLHHHRPSLSPSISSLSFKPTSSKSQSFFKPQSIKTSSLSIQSSLSNHPIATPKSLQSPDSHPLSPFKTALLASTVTAAIILAKFSLKPAIAAPLSTPVNTVEEEVISDEDRERNLEEYLSSHEDDVEALKTLLEIRIKNKKVEGATEIIDKLIVLEPEDKEWPLLKSHMYCYSGDVELAKKGFKDGDLSSMGSMGGIKYSRLEMFRINSSVDDQRVDQVQHVADKFNQMFMNKECSGDKFASVPTRPRTPRVFIENQTYNFEKGVYYCSDLMIIDEKNSSPSKKHSRYEDFVVSDDFMVSDDGCEDFIVSDEDDYEEEESCSKKKQKKVERKTTVPRKPAPVYNLPSELPQNLQEYINGLNLEAPPLFVAQKLLTVTDVTAQQGRLLLPRSLINAEFFDNFLTEVEMDLLDTEAIEVNLVDDKLREFYDLRMKRWVKTSNKEYVLQKVWNQVVAENNLGPLKVSKDNKDVTMVAMKDDENRWKTDVVALSRIISLTDVVFHIQTPGVESHTVFRDKQKTKGKTNAKACLHFSHK</sequence>
<evidence type="ECO:0000256" key="4">
    <source>
        <dbReference type="ARBA" id="ARBA00023163"/>
    </source>
</evidence>
<organism evidence="7 8">
    <name type="scientific">Heracleum sosnowskyi</name>
    <dbReference type="NCBI Taxonomy" id="360622"/>
    <lineage>
        <taxon>Eukaryota</taxon>
        <taxon>Viridiplantae</taxon>
        <taxon>Streptophyta</taxon>
        <taxon>Embryophyta</taxon>
        <taxon>Tracheophyta</taxon>
        <taxon>Spermatophyta</taxon>
        <taxon>Magnoliopsida</taxon>
        <taxon>eudicotyledons</taxon>
        <taxon>Gunneridae</taxon>
        <taxon>Pentapetalae</taxon>
        <taxon>asterids</taxon>
        <taxon>campanulids</taxon>
        <taxon>Apiales</taxon>
        <taxon>Apiaceae</taxon>
        <taxon>Apioideae</taxon>
        <taxon>apioid superclade</taxon>
        <taxon>Tordylieae</taxon>
        <taxon>Tordyliinae</taxon>
        <taxon>Heracleum</taxon>
    </lineage>
</organism>
<evidence type="ECO:0000256" key="6">
    <source>
        <dbReference type="SAM" id="MobiDB-lite"/>
    </source>
</evidence>
<keyword evidence="8" id="KW-1185">Reference proteome</keyword>
<dbReference type="Pfam" id="PF03754">
    <property type="entry name" value="At2g31720-like"/>
    <property type="match status" value="1"/>
</dbReference>
<dbReference type="AlphaFoldDB" id="A0AAD8IB02"/>
<keyword evidence="5" id="KW-0539">Nucleus</keyword>
<reference evidence="7" key="2">
    <citation type="submission" date="2023-05" db="EMBL/GenBank/DDBJ databases">
        <authorList>
            <person name="Schelkunov M.I."/>
        </authorList>
    </citation>
    <scope>NUCLEOTIDE SEQUENCE</scope>
    <source>
        <strain evidence="7">Hsosn_3</strain>
        <tissue evidence="7">Leaf</tissue>
    </source>
</reference>
<dbReference type="GO" id="GO:0003677">
    <property type="term" value="F:DNA binding"/>
    <property type="evidence" value="ECO:0007669"/>
    <property type="project" value="UniProtKB-KW"/>
</dbReference>
<dbReference type="PANTHER" id="PTHR31541">
    <property type="entry name" value="B3 DOMAIN PLANT PROTEIN-RELATED"/>
    <property type="match status" value="1"/>
</dbReference>
<dbReference type="PANTHER" id="PTHR31541:SF60">
    <property type="entry name" value="TF-B3 DOMAIN-CONTAINING PROTEIN"/>
    <property type="match status" value="1"/>
</dbReference>
<evidence type="ECO:0000313" key="7">
    <source>
        <dbReference type="EMBL" id="KAK1381746.1"/>
    </source>
</evidence>
<dbReference type="EMBL" id="JAUIZM010000005">
    <property type="protein sequence ID" value="KAK1381746.1"/>
    <property type="molecule type" value="Genomic_DNA"/>
</dbReference>
<comment type="caution">
    <text evidence="7">The sequence shown here is derived from an EMBL/GenBank/DDBJ whole genome shotgun (WGS) entry which is preliminary data.</text>
</comment>
<evidence type="ECO:0000256" key="5">
    <source>
        <dbReference type="ARBA" id="ARBA00023242"/>
    </source>
</evidence>
<accession>A0AAD8IB02</accession>
<evidence type="ECO:0000256" key="2">
    <source>
        <dbReference type="ARBA" id="ARBA00023015"/>
    </source>
</evidence>
<dbReference type="Gene3D" id="2.40.330.10">
    <property type="entry name" value="DNA-binding pseudobarrel domain"/>
    <property type="match status" value="1"/>
</dbReference>
<reference evidence="7" key="1">
    <citation type="submission" date="2023-02" db="EMBL/GenBank/DDBJ databases">
        <title>Genome of toxic invasive species Heracleum sosnowskyi carries increased number of genes despite the absence of recent whole-genome duplications.</title>
        <authorList>
            <person name="Schelkunov M."/>
            <person name="Shtratnikova V."/>
            <person name="Makarenko M."/>
            <person name="Klepikova A."/>
            <person name="Omelchenko D."/>
            <person name="Novikova G."/>
            <person name="Obukhova E."/>
            <person name="Bogdanov V."/>
            <person name="Penin A."/>
            <person name="Logacheva M."/>
        </authorList>
    </citation>
    <scope>NUCLEOTIDE SEQUENCE</scope>
    <source>
        <strain evidence="7">Hsosn_3</strain>
        <tissue evidence="7">Leaf</tissue>
    </source>
</reference>
<dbReference type="GO" id="GO:0005634">
    <property type="term" value="C:nucleus"/>
    <property type="evidence" value="ECO:0007669"/>
    <property type="project" value="UniProtKB-SubCell"/>
</dbReference>
<keyword evidence="2" id="KW-0805">Transcription regulation</keyword>
<keyword evidence="3" id="KW-0238">DNA-binding</keyword>
<dbReference type="InterPro" id="IPR005508">
    <property type="entry name" value="At2g31720-like"/>
</dbReference>
<protein>
    <submittedName>
        <fullName evidence="7">Uncharacterized protein</fullName>
    </submittedName>
</protein>
<name>A0AAD8IB02_9APIA</name>
<comment type="subcellular location">
    <subcellularLocation>
        <location evidence="1">Nucleus</location>
    </subcellularLocation>
</comment>
<feature type="region of interest" description="Disordered" evidence="6">
    <location>
        <begin position="335"/>
        <end position="359"/>
    </location>
</feature>